<reference evidence="1 2" key="1">
    <citation type="submission" date="2016-10" db="EMBL/GenBank/DDBJ databases">
        <title>Genome sequence of Streptomyces gilvigriseus MUSC 26.</title>
        <authorList>
            <person name="Lee L.-H."/>
            <person name="Ser H.-L."/>
        </authorList>
    </citation>
    <scope>NUCLEOTIDE SEQUENCE [LARGE SCALE GENOMIC DNA]</scope>
    <source>
        <strain evidence="1 2">MUSC 26</strain>
    </source>
</reference>
<sequence>MACQTIAPVGDVSLAVGLGGQGLGNTDCGGSGAGMQAVADSPLCGQNEVIRMGDRPGGCGGDLLEVLVVDQAKRTEQRGYDAVLCRMSDLRQHSPSPRATRHTGLRVNAGSCYDWMRDLAARDEAKLDLSF</sequence>
<dbReference type="EMBL" id="MLCF01000006">
    <property type="protein sequence ID" value="OIV39130.1"/>
    <property type="molecule type" value="Genomic_DNA"/>
</dbReference>
<dbReference type="AlphaFoldDB" id="A0A1J7CHL4"/>
<protein>
    <submittedName>
        <fullName evidence="1">Uncharacterized protein</fullName>
    </submittedName>
</protein>
<accession>A0A1J7CHL4</accession>
<dbReference type="Proteomes" id="UP000243342">
    <property type="component" value="Unassembled WGS sequence"/>
</dbReference>
<organism evidence="1 2">
    <name type="scientific">Mangrovactinospora gilvigrisea</name>
    <dbReference type="NCBI Taxonomy" id="1428644"/>
    <lineage>
        <taxon>Bacteria</taxon>
        <taxon>Bacillati</taxon>
        <taxon>Actinomycetota</taxon>
        <taxon>Actinomycetes</taxon>
        <taxon>Kitasatosporales</taxon>
        <taxon>Streptomycetaceae</taxon>
        <taxon>Mangrovactinospora</taxon>
    </lineage>
</organism>
<gene>
    <name evidence="1" type="ORF">BIV57_02020</name>
</gene>
<keyword evidence="2" id="KW-1185">Reference proteome</keyword>
<name>A0A1J7CHL4_9ACTN</name>
<comment type="caution">
    <text evidence="1">The sequence shown here is derived from an EMBL/GenBank/DDBJ whole genome shotgun (WGS) entry which is preliminary data.</text>
</comment>
<proteinExistence type="predicted"/>
<evidence type="ECO:0000313" key="2">
    <source>
        <dbReference type="Proteomes" id="UP000243342"/>
    </source>
</evidence>
<evidence type="ECO:0000313" key="1">
    <source>
        <dbReference type="EMBL" id="OIV39130.1"/>
    </source>
</evidence>